<dbReference type="GO" id="GO:0005960">
    <property type="term" value="C:glycine cleavage complex"/>
    <property type="evidence" value="ECO:0007669"/>
    <property type="project" value="InterPro"/>
</dbReference>
<dbReference type="SUPFAM" id="SSF53383">
    <property type="entry name" value="PLP-dependent transferases"/>
    <property type="match status" value="1"/>
</dbReference>
<dbReference type="GO" id="GO:0004047">
    <property type="term" value="F:aminomethyltransferase activity"/>
    <property type="evidence" value="ECO:0007669"/>
    <property type="project" value="InterPro"/>
</dbReference>
<proteinExistence type="inferred from homology"/>
<dbReference type="GO" id="GO:0032259">
    <property type="term" value="P:methylation"/>
    <property type="evidence" value="ECO:0007669"/>
    <property type="project" value="UniProtKB-KW"/>
</dbReference>
<dbReference type="Pfam" id="PF00464">
    <property type="entry name" value="SHMT"/>
    <property type="match status" value="1"/>
</dbReference>
<dbReference type="Gene3D" id="3.40.640.10">
    <property type="entry name" value="Type I PLP-dependent aspartate aminotransferase-like (Major domain)"/>
    <property type="match status" value="1"/>
</dbReference>
<dbReference type="NCBIfam" id="TIGR00528">
    <property type="entry name" value="gcvT"/>
    <property type="match status" value="1"/>
</dbReference>
<dbReference type="InterPro" id="IPR039429">
    <property type="entry name" value="SHMT-like_dom"/>
</dbReference>
<organism evidence="8 9">
    <name type="scientific">Dethiosulfatarculus sandiegensis</name>
    <dbReference type="NCBI Taxonomy" id="1429043"/>
    <lineage>
        <taxon>Bacteria</taxon>
        <taxon>Pseudomonadati</taxon>
        <taxon>Thermodesulfobacteriota</taxon>
        <taxon>Desulfarculia</taxon>
        <taxon>Desulfarculales</taxon>
        <taxon>Desulfarculaceae</taxon>
        <taxon>Dethiosulfatarculus</taxon>
    </lineage>
</organism>
<dbReference type="GO" id="GO:0030170">
    <property type="term" value="F:pyridoxal phosphate binding"/>
    <property type="evidence" value="ECO:0007669"/>
    <property type="project" value="InterPro"/>
</dbReference>
<protein>
    <submittedName>
        <fullName evidence="8">Glycine hydroxymethyltransferase</fullName>
    </submittedName>
</protein>
<evidence type="ECO:0000313" key="8">
    <source>
        <dbReference type="EMBL" id="KIX10766.1"/>
    </source>
</evidence>
<evidence type="ECO:0000256" key="3">
    <source>
        <dbReference type="ARBA" id="ARBA00022563"/>
    </source>
</evidence>
<dbReference type="Pfam" id="PF01571">
    <property type="entry name" value="GCV_T"/>
    <property type="match status" value="1"/>
</dbReference>
<reference evidence="8 9" key="1">
    <citation type="submission" date="2013-11" db="EMBL/GenBank/DDBJ databases">
        <title>Metagenomic analysis of a methanogenic consortium involved in long chain n-alkane degradation.</title>
        <authorList>
            <person name="Davidova I.A."/>
            <person name="Callaghan A.V."/>
            <person name="Wawrik B."/>
            <person name="Pruitt S."/>
            <person name="Marks C."/>
            <person name="Duncan K.E."/>
            <person name="Suflita J.M."/>
        </authorList>
    </citation>
    <scope>NUCLEOTIDE SEQUENCE [LARGE SCALE GENOMIC DNA]</scope>
    <source>
        <strain evidence="8 9">SPR</strain>
    </source>
</reference>
<evidence type="ECO:0000256" key="2">
    <source>
        <dbReference type="ARBA" id="ARBA00008609"/>
    </source>
</evidence>
<dbReference type="InterPro" id="IPR015422">
    <property type="entry name" value="PyrdxlP-dep_Trfase_small"/>
</dbReference>
<dbReference type="InParanoid" id="A0A0D2J4W8"/>
<dbReference type="InterPro" id="IPR006222">
    <property type="entry name" value="GCVT_N"/>
</dbReference>
<evidence type="ECO:0000256" key="1">
    <source>
        <dbReference type="ARBA" id="ARBA00006376"/>
    </source>
</evidence>
<comment type="similarity">
    <text evidence="1">Belongs to the SHMT family.</text>
</comment>
<dbReference type="InterPro" id="IPR006223">
    <property type="entry name" value="GcvT"/>
</dbReference>
<keyword evidence="8" id="KW-0489">Methyltransferase</keyword>
<dbReference type="InterPro" id="IPR015424">
    <property type="entry name" value="PyrdxlP-dep_Trfase"/>
</dbReference>
<dbReference type="InterPro" id="IPR019798">
    <property type="entry name" value="Ser_HO-MeTrfase_PLP_BS"/>
</dbReference>
<keyword evidence="3" id="KW-0554">One-carbon metabolism</keyword>
<name>A0A0D2J4W8_9BACT</name>
<dbReference type="PANTHER" id="PTHR43757">
    <property type="entry name" value="AMINOMETHYLTRANSFERASE"/>
    <property type="match status" value="1"/>
</dbReference>
<accession>A0A0D2J4W8</accession>
<dbReference type="AlphaFoldDB" id="A0A0D2J4W8"/>
<dbReference type="InterPro" id="IPR028896">
    <property type="entry name" value="GcvT/YgfZ/DmdA"/>
</dbReference>
<evidence type="ECO:0000313" key="9">
    <source>
        <dbReference type="Proteomes" id="UP000032233"/>
    </source>
</evidence>
<dbReference type="InterPro" id="IPR027266">
    <property type="entry name" value="TrmE/GcvT-like"/>
</dbReference>
<dbReference type="PATRIC" id="fig|1429043.3.peg.5952"/>
<keyword evidence="4" id="KW-0032">Aminotransferase</keyword>
<dbReference type="GO" id="GO:0006546">
    <property type="term" value="P:glycine catabolic process"/>
    <property type="evidence" value="ECO:0007669"/>
    <property type="project" value="InterPro"/>
</dbReference>
<dbReference type="STRING" id="1429043.X474_28015"/>
<feature type="domain" description="GCVT N-terminal" evidence="7">
    <location>
        <begin position="1"/>
        <end position="232"/>
    </location>
</feature>
<dbReference type="SUPFAM" id="SSF101790">
    <property type="entry name" value="Aminomethyltransferase beta-barrel domain"/>
    <property type="match status" value="1"/>
</dbReference>
<dbReference type="GO" id="GO:0008168">
    <property type="term" value="F:methyltransferase activity"/>
    <property type="evidence" value="ECO:0007669"/>
    <property type="project" value="UniProtKB-KW"/>
</dbReference>
<evidence type="ECO:0000256" key="4">
    <source>
        <dbReference type="ARBA" id="ARBA00022576"/>
    </source>
</evidence>
<dbReference type="PANTHER" id="PTHR43757:SF2">
    <property type="entry name" value="AMINOMETHYLTRANSFERASE, MITOCHONDRIAL"/>
    <property type="match status" value="1"/>
</dbReference>
<dbReference type="Gene3D" id="3.30.1360.120">
    <property type="entry name" value="Probable tRNA modification gtpase trme, domain 1"/>
    <property type="match status" value="1"/>
</dbReference>
<dbReference type="Gene3D" id="3.90.1150.10">
    <property type="entry name" value="Aspartate Aminotransferase, domain 1"/>
    <property type="match status" value="1"/>
</dbReference>
<sequence length="866" mass="95896">MVDFAGFSMPIQYEAGIVREHLACRRYAGLFDVSHMGRLEFKGSQKISFLQHVLSNNVEALKPWQAQYTMLTTPTGGALDDAFLYRFDKERYILVVNASNLEKDKSWLRERLKDFPDAVMEDISQKTSLIALQGPLAKQILQDLTEDGFLPEPRRSKLGALTMAGAKVLVSRTGYTGEPNSFELFVPAQKVQDVWSAIYEMGSHLGLKPIGLGARDTLRLEASMPLYGHELGLDAEGSEIPVFALPLARVAVSLSPLKGEFVGKKALAAQFEELKGQDNGVYNPNGPLPKRILSLALLDKGIARAGDEVFLGGESIGKVTSGTSVPYWQSKGQGALFKLTGETNRRSLALAYLRADLKPGHEVRVKVRKHSLAAQVVKSHGSAEAPPYFRALPAGWSRPEINPALGRAEKKLSGLLKASLDNHKWRQTRCINLIPSEMTPSPLVRLLTITDPSGRYAEHRGLEAELLRQVFYYQGTDFISRVEEELASEMALFLGCSQVELRPVSGQMANMALFSALVKWKNRFDLKREPARLNGVWTNHIGNGGHLSAQPMGALRDYVAKNPATERFSVVNFPVKRKDPFAIDTDRLGELMEHTRPELVVLGKSMVLYPEPVAEVADLLKQTGCRAMLHYDMAHVLGLIGPYFQEPFKEGADLVTGSTHKTFFGPQRGVVAGDFEPNTPGFELWEAIENRSFPGMVSNHHLGTLVGLLAAVLEMNAFKDAYQPQVLANAKALAASLAENRVKVCGDPQKGYTQTHQVVVDVGYGRGMKTALLLEKNNIITNYQALPWDEGFTASSGLRLGVAEMTRFGMKEKDFTRLGELMARVIIKNQDVTEETARLRRNFKELGYCFQGKEIEGFSQDLLRSF</sequence>
<evidence type="ECO:0000259" key="6">
    <source>
        <dbReference type="Pfam" id="PF00464"/>
    </source>
</evidence>
<dbReference type="GO" id="GO:0005829">
    <property type="term" value="C:cytosol"/>
    <property type="evidence" value="ECO:0007669"/>
    <property type="project" value="TreeGrafter"/>
</dbReference>
<dbReference type="OrthoDB" id="9774591at2"/>
<gene>
    <name evidence="8" type="ORF">X474_28015</name>
</gene>
<dbReference type="GO" id="GO:0008483">
    <property type="term" value="F:transaminase activity"/>
    <property type="evidence" value="ECO:0007669"/>
    <property type="project" value="UniProtKB-KW"/>
</dbReference>
<dbReference type="Proteomes" id="UP000032233">
    <property type="component" value="Unassembled WGS sequence"/>
</dbReference>
<evidence type="ECO:0000259" key="7">
    <source>
        <dbReference type="Pfam" id="PF01571"/>
    </source>
</evidence>
<dbReference type="FunFam" id="3.30.70.1400:FF:000001">
    <property type="entry name" value="Aminomethyltransferase"/>
    <property type="match status" value="1"/>
</dbReference>
<dbReference type="GO" id="GO:0006730">
    <property type="term" value="P:one-carbon metabolic process"/>
    <property type="evidence" value="ECO:0007669"/>
    <property type="project" value="UniProtKB-KW"/>
</dbReference>
<dbReference type="EMBL" id="AZAC01000083">
    <property type="protein sequence ID" value="KIX10766.1"/>
    <property type="molecule type" value="Genomic_DNA"/>
</dbReference>
<comment type="similarity">
    <text evidence="2">Belongs to the GcvT family.</text>
</comment>
<evidence type="ECO:0000256" key="5">
    <source>
        <dbReference type="ARBA" id="ARBA00022679"/>
    </source>
</evidence>
<comment type="caution">
    <text evidence="8">The sequence shown here is derived from an EMBL/GenBank/DDBJ whole genome shotgun (WGS) entry which is preliminary data.</text>
</comment>
<dbReference type="InterPro" id="IPR015421">
    <property type="entry name" value="PyrdxlP-dep_Trfase_major"/>
</dbReference>
<dbReference type="PROSITE" id="PS00096">
    <property type="entry name" value="SHMT"/>
    <property type="match status" value="1"/>
</dbReference>
<dbReference type="InterPro" id="IPR029043">
    <property type="entry name" value="GcvT/YgfZ_C"/>
</dbReference>
<keyword evidence="9" id="KW-1185">Reference proteome</keyword>
<dbReference type="SUPFAM" id="SSF103025">
    <property type="entry name" value="Folate-binding domain"/>
    <property type="match status" value="1"/>
</dbReference>
<keyword evidence="5 8" id="KW-0808">Transferase</keyword>
<feature type="domain" description="Serine hydroxymethyltransferase-like" evidence="6">
    <location>
        <begin position="420"/>
        <end position="821"/>
    </location>
</feature>